<reference evidence="2" key="1">
    <citation type="journal article" date="2022" name="Mol. Ecol. Resour.">
        <title>The genomes of chicory, endive, great burdock and yacon provide insights into Asteraceae palaeo-polyploidization history and plant inulin production.</title>
        <authorList>
            <person name="Fan W."/>
            <person name="Wang S."/>
            <person name="Wang H."/>
            <person name="Wang A."/>
            <person name="Jiang F."/>
            <person name="Liu H."/>
            <person name="Zhao H."/>
            <person name="Xu D."/>
            <person name="Zhang Y."/>
        </authorList>
    </citation>
    <scope>NUCLEOTIDE SEQUENCE [LARGE SCALE GENOMIC DNA]</scope>
    <source>
        <strain evidence="2">cv. Yunnan</strain>
    </source>
</reference>
<organism evidence="1 2">
    <name type="scientific">Smallanthus sonchifolius</name>
    <dbReference type="NCBI Taxonomy" id="185202"/>
    <lineage>
        <taxon>Eukaryota</taxon>
        <taxon>Viridiplantae</taxon>
        <taxon>Streptophyta</taxon>
        <taxon>Embryophyta</taxon>
        <taxon>Tracheophyta</taxon>
        <taxon>Spermatophyta</taxon>
        <taxon>Magnoliopsida</taxon>
        <taxon>eudicotyledons</taxon>
        <taxon>Gunneridae</taxon>
        <taxon>Pentapetalae</taxon>
        <taxon>asterids</taxon>
        <taxon>campanulids</taxon>
        <taxon>Asterales</taxon>
        <taxon>Asteraceae</taxon>
        <taxon>Asteroideae</taxon>
        <taxon>Heliantheae alliance</taxon>
        <taxon>Millerieae</taxon>
        <taxon>Smallanthus</taxon>
    </lineage>
</organism>
<reference evidence="1 2" key="2">
    <citation type="journal article" date="2022" name="Mol. Ecol. Resour.">
        <title>The genomes of chicory, endive, great burdock and yacon provide insights into Asteraceae paleo-polyploidization history and plant inulin production.</title>
        <authorList>
            <person name="Fan W."/>
            <person name="Wang S."/>
            <person name="Wang H."/>
            <person name="Wang A."/>
            <person name="Jiang F."/>
            <person name="Liu H."/>
            <person name="Zhao H."/>
            <person name="Xu D."/>
            <person name="Zhang Y."/>
        </authorList>
    </citation>
    <scope>NUCLEOTIDE SEQUENCE [LARGE SCALE GENOMIC DNA]</scope>
    <source>
        <strain evidence="2">cv. Yunnan</strain>
        <tissue evidence="1">Leaves</tissue>
    </source>
</reference>
<dbReference type="Proteomes" id="UP001056120">
    <property type="component" value="Linkage Group LG29"/>
</dbReference>
<name>A0ACB8XW76_9ASTR</name>
<dbReference type="EMBL" id="CM042046">
    <property type="protein sequence ID" value="KAI3675310.1"/>
    <property type="molecule type" value="Genomic_DNA"/>
</dbReference>
<proteinExistence type="predicted"/>
<evidence type="ECO:0000313" key="2">
    <source>
        <dbReference type="Proteomes" id="UP001056120"/>
    </source>
</evidence>
<evidence type="ECO:0000313" key="1">
    <source>
        <dbReference type="EMBL" id="KAI3675310.1"/>
    </source>
</evidence>
<keyword evidence="2" id="KW-1185">Reference proteome</keyword>
<gene>
    <name evidence="1" type="ORF">L1987_84899</name>
</gene>
<protein>
    <submittedName>
        <fullName evidence="1">Uncharacterized protein</fullName>
    </submittedName>
</protein>
<accession>A0ACB8XW76</accession>
<sequence>MEIAPHGGVGNLPDSSPASTVSIDNSNSSSNTYDGDDEDEDVCRIGRNPGEADNPLRHPCACNGTIKFVHQDCLLQWLNHSKALQCEESGKLVIQTWYASTPFSPVYAEYALGLFFIRFIFVLSIWLLIIPFITFWIWRFSFVRSYNEAQRLFLSHISTILILTDCLHRFLLSASIAFIFLGATSLRDYFRHLRELGGQEGDREEELDRNGARLARRQGIGTLLVKGMVKMLMR</sequence>
<comment type="caution">
    <text evidence="1">The sequence shown here is derived from an EMBL/GenBank/DDBJ whole genome shotgun (WGS) entry which is preliminary data.</text>
</comment>